<protein>
    <submittedName>
        <fullName evidence="1">Uncharacterized protein</fullName>
    </submittedName>
</protein>
<organism evidence="1">
    <name type="scientific">Utricularia reniformis</name>
    <dbReference type="NCBI Taxonomy" id="192314"/>
    <lineage>
        <taxon>Eukaryota</taxon>
        <taxon>Viridiplantae</taxon>
        <taxon>Streptophyta</taxon>
        <taxon>Embryophyta</taxon>
        <taxon>Tracheophyta</taxon>
        <taxon>Spermatophyta</taxon>
        <taxon>Magnoliopsida</taxon>
        <taxon>eudicotyledons</taxon>
        <taxon>Gunneridae</taxon>
        <taxon>Pentapetalae</taxon>
        <taxon>asterids</taxon>
        <taxon>lamiids</taxon>
        <taxon>Lamiales</taxon>
        <taxon>Lentibulariaceae</taxon>
        <taxon>Utricularia</taxon>
    </lineage>
</organism>
<reference evidence="1" key="1">
    <citation type="submission" date="2017-03" db="EMBL/GenBank/DDBJ databases">
        <title>The mitochondrial genome of the carnivorous plant Utricularia reniformis (Lentibulariaceae): structure, comparative analysis and evolutionary landmarks.</title>
        <authorList>
            <person name="Silva S.R."/>
            <person name="Alvarenga D.O."/>
            <person name="Michael T.P."/>
            <person name="Miranda V.F.O."/>
            <person name="Varani A.M."/>
        </authorList>
    </citation>
    <scope>NUCLEOTIDE SEQUENCE</scope>
</reference>
<name>A0A1Y0B4D4_9LAMI</name>
<keyword evidence="1" id="KW-0496">Mitochondrion</keyword>
<sequence length="58" mass="6899">MIDEFHLFEHLGFTYTTYTFVKRGLGLKKKVKIESNGTTIFELIRKEGWQFDHLPSSY</sequence>
<evidence type="ECO:0000313" key="1">
    <source>
        <dbReference type="EMBL" id="ART32281.1"/>
    </source>
</evidence>
<gene>
    <name evidence="1" type="ORF">AEK19_MT2130</name>
</gene>
<geneLocation type="mitochondrion" evidence="1"/>
<proteinExistence type="predicted"/>
<accession>A0A1Y0B4D4</accession>
<dbReference type="EMBL" id="KY774314">
    <property type="protein sequence ID" value="ART32281.1"/>
    <property type="molecule type" value="Genomic_DNA"/>
</dbReference>
<dbReference type="AlphaFoldDB" id="A0A1Y0B4D4"/>